<keyword evidence="1" id="KW-1133">Transmembrane helix</keyword>
<gene>
    <name evidence="2" type="ordered locus">Trad_0528</name>
</gene>
<dbReference type="HOGENOM" id="CLU_201011_0_0_0"/>
<reference evidence="2 3" key="2">
    <citation type="journal article" date="2011" name="Stand. Genomic Sci.">
        <title>Complete genome sequence of Truepera radiovictrix type strain (RQ-24).</title>
        <authorList>
            <person name="Ivanova N."/>
            <person name="Rohde C."/>
            <person name="Munk C."/>
            <person name="Nolan M."/>
            <person name="Lucas S."/>
            <person name="Del Rio T.G."/>
            <person name="Tice H."/>
            <person name="Deshpande S."/>
            <person name="Cheng J.F."/>
            <person name="Tapia R."/>
            <person name="Han C."/>
            <person name="Goodwin L."/>
            <person name="Pitluck S."/>
            <person name="Liolios K."/>
            <person name="Mavromatis K."/>
            <person name="Mikhailova N."/>
            <person name="Pati A."/>
            <person name="Chen A."/>
            <person name="Palaniappan K."/>
            <person name="Land M."/>
            <person name="Hauser L."/>
            <person name="Chang Y.J."/>
            <person name="Jeffries C.D."/>
            <person name="Brambilla E."/>
            <person name="Rohde M."/>
            <person name="Goker M."/>
            <person name="Tindall B.J."/>
            <person name="Woyke T."/>
            <person name="Bristow J."/>
            <person name="Eisen J.A."/>
            <person name="Markowitz V."/>
            <person name="Hugenholtz P."/>
            <person name="Kyrpides N.C."/>
            <person name="Klenk H.P."/>
            <person name="Lapidus A."/>
        </authorList>
    </citation>
    <scope>NUCLEOTIDE SEQUENCE [LARGE SCALE GENOMIC DNA]</scope>
    <source>
        <strain evidence="3">DSM 17093 / CIP 108686 / LMG 22925 / RQ-24</strain>
    </source>
</reference>
<name>D7CSD3_TRURR</name>
<evidence type="ECO:0000313" key="2">
    <source>
        <dbReference type="EMBL" id="ADI13665.1"/>
    </source>
</evidence>
<dbReference type="RefSeq" id="WP_013177045.1">
    <property type="nucleotide sequence ID" value="NC_014221.1"/>
</dbReference>
<organism evidence="2 3">
    <name type="scientific">Truepera radiovictrix (strain DSM 17093 / CIP 108686 / LMG 22925 / RQ-24)</name>
    <dbReference type="NCBI Taxonomy" id="649638"/>
    <lineage>
        <taxon>Bacteria</taxon>
        <taxon>Thermotogati</taxon>
        <taxon>Deinococcota</taxon>
        <taxon>Deinococci</taxon>
        <taxon>Trueperales</taxon>
        <taxon>Trueperaceae</taxon>
        <taxon>Truepera</taxon>
    </lineage>
</organism>
<protein>
    <submittedName>
        <fullName evidence="2">Uncharacterized protein</fullName>
    </submittedName>
</protein>
<keyword evidence="1" id="KW-0812">Transmembrane</keyword>
<proteinExistence type="predicted"/>
<evidence type="ECO:0000256" key="1">
    <source>
        <dbReference type="SAM" id="Phobius"/>
    </source>
</evidence>
<dbReference type="AlphaFoldDB" id="D7CSD3"/>
<sequence>MAGLVLYLVGYAVLIAGLALAADLLGVPRPWIVAGVVILLGSGIMAASQRVGGRRDEK</sequence>
<dbReference type="Proteomes" id="UP000000379">
    <property type="component" value="Chromosome"/>
</dbReference>
<keyword evidence="3" id="KW-1185">Reference proteome</keyword>
<keyword evidence="1" id="KW-0472">Membrane</keyword>
<evidence type="ECO:0000313" key="3">
    <source>
        <dbReference type="Proteomes" id="UP000000379"/>
    </source>
</evidence>
<reference evidence="3" key="1">
    <citation type="submission" date="2010-05" db="EMBL/GenBank/DDBJ databases">
        <title>The complete genome of Truepera radiovictris DSM 17093.</title>
        <authorList>
            <consortium name="US DOE Joint Genome Institute (JGI-PGF)"/>
            <person name="Lucas S."/>
            <person name="Copeland A."/>
            <person name="Lapidus A."/>
            <person name="Glavina del Rio T."/>
            <person name="Dalin E."/>
            <person name="Tice H."/>
            <person name="Bruce D."/>
            <person name="Goodwin L."/>
            <person name="Pitluck S."/>
            <person name="Kyrpides N."/>
            <person name="Mavromatis K."/>
            <person name="Ovchinnikova G."/>
            <person name="Munk A.C."/>
            <person name="Detter J.C."/>
            <person name="Han C."/>
            <person name="Tapia R."/>
            <person name="Land M."/>
            <person name="Hauser L."/>
            <person name="Markowitz V."/>
            <person name="Cheng J.-F."/>
            <person name="Hugenholtz P."/>
            <person name="Woyke T."/>
            <person name="Wu D."/>
            <person name="Tindall B."/>
            <person name="Pomrenke H.G."/>
            <person name="Brambilla E."/>
            <person name="Klenk H.-P."/>
            <person name="Eisen J.A."/>
        </authorList>
    </citation>
    <scope>NUCLEOTIDE SEQUENCE [LARGE SCALE GENOMIC DNA]</scope>
    <source>
        <strain evidence="3">DSM 17093 / CIP 108686 / LMG 22925 / RQ-24</strain>
    </source>
</reference>
<dbReference type="STRING" id="649638.Trad_0528"/>
<dbReference type="EMBL" id="CP002049">
    <property type="protein sequence ID" value="ADI13665.1"/>
    <property type="molecule type" value="Genomic_DNA"/>
</dbReference>
<accession>D7CSD3</accession>
<dbReference type="KEGG" id="tra:Trad_0528"/>
<feature type="transmembrane region" description="Helical" evidence="1">
    <location>
        <begin position="31"/>
        <end position="48"/>
    </location>
</feature>